<reference evidence="7 8" key="1">
    <citation type="submission" date="2021-03" db="EMBL/GenBank/DDBJ databases">
        <title>Sequencing the genomes of 1000 actinobacteria strains.</title>
        <authorList>
            <person name="Klenk H.-P."/>
        </authorList>
    </citation>
    <scope>NUCLEOTIDE SEQUENCE [LARGE SCALE GENOMIC DNA]</scope>
    <source>
        <strain evidence="7 8">DSM 40843</strain>
    </source>
</reference>
<dbReference type="EMBL" id="JAGINS010000002">
    <property type="protein sequence ID" value="MBP2364094.1"/>
    <property type="molecule type" value="Genomic_DNA"/>
</dbReference>
<evidence type="ECO:0000256" key="4">
    <source>
        <dbReference type="ARBA" id="ARBA00023251"/>
    </source>
</evidence>
<dbReference type="Gene3D" id="3.40.710.10">
    <property type="entry name" value="DD-peptidase/beta-lactamase superfamily"/>
    <property type="match status" value="1"/>
</dbReference>
<evidence type="ECO:0000259" key="6">
    <source>
        <dbReference type="Pfam" id="PF13354"/>
    </source>
</evidence>
<sequence length="361" mass="37765">MGEDLADVRVRRAAAILRADPCAPNTGMIRTDPRTAAHRAPRAQEAGDPALPLPRRAAFSALVGLAALPLAACRVAASDAVPPVGSGAESSQSGGAAHRTARAFRGLEREFDARLGVYAVDTGSGLSVTHRSDERFAYASTCKALLAGALLDAHPLRRLDRRVRYGPADLVANSPVTEEHVRSGLSLRALCEAAIRFSDNTAANLLFRELGGPGGLQDALVALGDRTTRCDRYETDLSEAAPGDPRDTSTPRALAADLRAYVLGDVLAPDARALLTEWLRRNTTGGTLIRAGTPDGWVVGDKTGTGGYGTRNDIAVVWPPGSAPITIAVLSRRAAHGAEPQDALVARAAGVALTALAARRR</sequence>
<comment type="catalytic activity">
    <reaction evidence="5">
        <text>a beta-lactam + H2O = a substituted beta-amino acid</text>
        <dbReference type="Rhea" id="RHEA:20401"/>
        <dbReference type="ChEBI" id="CHEBI:15377"/>
        <dbReference type="ChEBI" id="CHEBI:35627"/>
        <dbReference type="ChEBI" id="CHEBI:140347"/>
        <dbReference type="EC" id="3.5.2.6"/>
    </reaction>
</comment>
<dbReference type="NCBIfam" id="NF033103">
    <property type="entry name" value="bla_class_A"/>
    <property type="match status" value="1"/>
</dbReference>
<dbReference type="SUPFAM" id="SSF56601">
    <property type="entry name" value="beta-lactamase/transpeptidase-like"/>
    <property type="match status" value="1"/>
</dbReference>
<gene>
    <name evidence="7" type="ORF">JOF59_006586</name>
</gene>
<dbReference type="EC" id="3.5.2.6" evidence="2 5"/>
<keyword evidence="4 5" id="KW-0046">Antibiotic resistance</keyword>
<name>A0ABS4VJJ5_9ACTN</name>
<protein>
    <recommendedName>
        <fullName evidence="2 5">Beta-lactamase</fullName>
        <ecNumber evidence="2 5">3.5.2.6</ecNumber>
    </recommendedName>
</protein>
<keyword evidence="3 5" id="KW-0378">Hydrolase</keyword>
<dbReference type="PROSITE" id="PS00146">
    <property type="entry name" value="BETA_LACTAMASE_A"/>
    <property type="match status" value="1"/>
</dbReference>
<dbReference type="PANTHER" id="PTHR35333">
    <property type="entry name" value="BETA-LACTAMASE"/>
    <property type="match status" value="1"/>
</dbReference>
<evidence type="ECO:0000313" key="8">
    <source>
        <dbReference type="Proteomes" id="UP001519311"/>
    </source>
</evidence>
<dbReference type="PANTHER" id="PTHR35333:SF3">
    <property type="entry name" value="BETA-LACTAMASE-TYPE TRANSPEPTIDASE FOLD CONTAINING PROTEIN"/>
    <property type="match status" value="1"/>
</dbReference>
<dbReference type="InterPro" id="IPR000871">
    <property type="entry name" value="Beta-lactam_class-A"/>
</dbReference>
<evidence type="ECO:0000313" key="7">
    <source>
        <dbReference type="EMBL" id="MBP2364094.1"/>
    </source>
</evidence>
<evidence type="ECO:0000256" key="2">
    <source>
        <dbReference type="ARBA" id="ARBA00012865"/>
    </source>
</evidence>
<dbReference type="InterPro" id="IPR045155">
    <property type="entry name" value="Beta-lactam_cat"/>
</dbReference>
<evidence type="ECO:0000256" key="3">
    <source>
        <dbReference type="ARBA" id="ARBA00022801"/>
    </source>
</evidence>
<dbReference type="PRINTS" id="PR00118">
    <property type="entry name" value="BLACTAMASEA"/>
</dbReference>
<evidence type="ECO:0000256" key="1">
    <source>
        <dbReference type="ARBA" id="ARBA00009009"/>
    </source>
</evidence>
<comment type="similarity">
    <text evidence="1 5">Belongs to the class-A beta-lactamase family.</text>
</comment>
<proteinExistence type="inferred from homology"/>
<dbReference type="GO" id="GO:0008800">
    <property type="term" value="F:beta-lactamase activity"/>
    <property type="evidence" value="ECO:0007669"/>
    <property type="project" value="UniProtKB-EC"/>
</dbReference>
<comment type="caution">
    <text evidence="7">The sequence shown here is derived from an EMBL/GenBank/DDBJ whole genome shotgun (WGS) entry which is preliminary data.</text>
</comment>
<keyword evidence="8" id="KW-1185">Reference proteome</keyword>
<dbReference type="Pfam" id="PF13354">
    <property type="entry name" value="Beta-lactamase2"/>
    <property type="match status" value="1"/>
</dbReference>
<dbReference type="InterPro" id="IPR012338">
    <property type="entry name" value="Beta-lactam/transpept-like"/>
</dbReference>
<accession>A0ABS4VJJ5</accession>
<evidence type="ECO:0000256" key="5">
    <source>
        <dbReference type="RuleBase" id="RU361140"/>
    </source>
</evidence>
<dbReference type="InterPro" id="IPR023650">
    <property type="entry name" value="Beta-lactam_class-A_AS"/>
</dbReference>
<organism evidence="7 8">
    <name type="scientific">Streptomyces clavifer</name>
    <dbReference type="NCBI Taxonomy" id="68188"/>
    <lineage>
        <taxon>Bacteria</taxon>
        <taxon>Bacillati</taxon>
        <taxon>Actinomycetota</taxon>
        <taxon>Actinomycetes</taxon>
        <taxon>Kitasatosporales</taxon>
        <taxon>Streptomycetaceae</taxon>
        <taxon>Streptomyces</taxon>
    </lineage>
</organism>
<dbReference type="Proteomes" id="UP001519311">
    <property type="component" value="Unassembled WGS sequence"/>
</dbReference>
<feature type="domain" description="Beta-lactamase class A catalytic" evidence="6">
    <location>
        <begin position="116"/>
        <end position="330"/>
    </location>
</feature>